<keyword evidence="2" id="KW-1185">Reference proteome</keyword>
<name>A0ABT5IVJ9_9NEIS</name>
<evidence type="ECO:0008006" key="3">
    <source>
        <dbReference type="Google" id="ProtNLM"/>
    </source>
</evidence>
<comment type="caution">
    <text evidence="1">The sequence shown here is derived from an EMBL/GenBank/DDBJ whole genome shotgun (WGS) entry which is preliminary data.</text>
</comment>
<evidence type="ECO:0000313" key="1">
    <source>
        <dbReference type="EMBL" id="MDC7716592.1"/>
    </source>
</evidence>
<protein>
    <recommendedName>
        <fullName evidence="3">Secreted protein</fullName>
    </recommendedName>
</protein>
<evidence type="ECO:0000313" key="2">
    <source>
        <dbReference type="Proteomes" id="UP001219956"/>
    </source>
</evidence>
<accession>A0ABT5IVJ9</accession>
<gene>
    <name evidence="1" type="ORF">PQU95_05120</name>
</gene>
<sequence length="126" mass="13182">MMGRSTAIRQVGGMVAAMVICAIQLAGAASLLGGPTDNSVCDLGTAPQNSRKIYQASDFIRSQCKKGQVLVGSGIVPAGGSDADVVRLARSFCRVADIQIRRTQADMGGLIMEIDEVRCTIGKLPK</sequence>
<reference evidence="1 2" key="1">
    <citation type="submission" date="2023-01" db="EMBL/GenBank/DDBJ databases">
        <title>Novel species of the genus Vogesella isolated from rivers.</title>
        <authorList>
            <person name="Lu H."/>
        </authorList>
    </citation>
    <scope>NUCLEOTIDE SEQUENCE [LARGE SCALE GENOMIC DNA]</scope>
    <source>
        <strain evidence="1 2">DC21W</strain>
    </source>
</reference>
<dbReference type="RefSeq" id="WP_272750986.1">
    <property type="nucleotide sequence ID" value="NZ_JAQQLF010000005.1"/>
</dbReference>
<dbReference type="Proteomes" id="UP001219956">
    <property type="component" value="Unassembled WGS sequence"/>
</dbReference>
<organism evidence="1 2">
    <name type="scientific">Vogesella aquatica</name>
    <dbReference type="NCBI Taxonomy" id="2984206"/>
    <lineage>
        <taxon>Bacteria</taxon>
        <taxon>Pseudomonadati</taxon>
        <taxon>Pseudomonadota</taxon>
        <taxon>Betaproteobacteria</taxon>
        <taxon>Neisseriales</taxon>
        <taxon>Chromobacteriaceae</taxon>
        <taxon>Vogesella</taxon>
    </lineage>
</organism>
<dbReference type="EMBL" id="JAQQLF010000005">
    <property type="protein sequence ID" value="MDC7716592.1"/>
    <property type="molecule type" value="Genomic_DNA"/>
</dbReference>
<proteinExistence type="predicted"/>